<comment type="caution">
    <text evidence="1">The sequence shown here is derived from an EMBL/GenBank/DDBJ whole genome shotgun (WGS) entry which is preliminary data.</text>
</comment>
<reference evidence="1" key="1">
    <citation type="submission" date="2020-04" db="EMBL/GenBank/DDBJ databases">
        <authorList>
            <person name="Alioto T."/>
            <person name="Alioto T."/>
            <person name="Gomez Garrido J."/>
        </authorList>
    </citation>
    <scope>NUCLEOTIDE SEQUENCE</scope>
    <source>
        <strain evidence="1">A484AB</strain>
    </source>
</reference>
<protein>
    <submittedName>
        <fullName evidence="1">Uncharacterized protein</fullName>
    </submittedName>
</protein>
<dbReference type="AlphaFoldDB" id="A0A6S7H1Q4"/>
<gene>
    <name evidence="1" type="ORF">PACLA_8A044829</name>
</gene>
<dbReference type="EMBL" id="CACRXK020003612">
    <property type="protein sequence ID" value="CAB3999545.1"/>
    <property type="molecule type" value="Genomic_DNA"/>
</dbReference>
<dbReference type="Proteomes" id="UP001152795">
    <property type="component" value="Unassembled WGS sequence"/>
</dbReference>
<evidence type="ECO:0000313" key="2">
    <source>
        <dbReference type="Proteomes" id="UP001152795"/>
    </source>
</evidence>
<proteinExistence type="predicted"/>
<keyword evidence="2" id="KW-1185">Reference proteome</keyword>
<feature type="non-terminal residue" evidence="1">
    <location>
        <position position="1"/>
    </location>
</feature>
<sequence>QNEKILEKVLIEGKRLKAEFAQKNDEIDERDSGIVHAATEATEPDSGRKIVFDNFDFKQNVHHMTETHQNIDNHWVSHMFTENRVSGNHLSTVRPKNSAILDLDNGKFIPNKEEHMLQRQNYSTLVSQIIVRNIVCLHFLSQCAPQHIKHQYQSEMMKKTETVSLPLLYLLYTLFRNGKYIAAMS</sequence>
<name>A0A6S7H1Q4_PARCT</name>
<evidence type="ECO:0000313" key="1">
    <source>
        <dbReference type="EMBL" id="CAB3999545.1"/>
    </source>
</evidence>
<accession>A0A6S7H1Q4</accession>
<organism evidence="1 2">
    <name type="scientific">Paramuricea clavata</name>
    <name type="common">Red gorgonian</name>
    <name type="synonym">Violescent sea-whip</name>
    <dbReference type="NCBI Taxonomy" id="317549"/>
    <lineage>
        <taxon>Eukaryota</taxon>
        <taxon>Metazoa</taxon>
        <taxon>Cnidaria</taxon>
        <taxon>Anthozoa</taxon>
        <taxon>Octocorallia</taxon>
        <taxon>Malacalcyonacea</taxon>
        <taxon>Plexauridae</taxon>
        <taxon>Paramuricea</taxon>
    </lineage>
</organism>
<dbReference type="OrthoDB" id="6162826at2759"/>